<dbReference type="PANTHER" id="PTHR43840">
    <property type="entry name" value="MITOCHONDRIAL METAL TRANSPORTER 1-RELATED"/>
    <property type="match status" value="1"/>
</dbReference>
<evidence type="ECO:0000256" key="4">
    <source>
        <dbReference type="ARBA" id="ARBA00022692"/>
    </source>
</evidence>
<sequence>MYQLLIKTFVRDYKNTEDAHVREQYGTVCSIISIVCNIILVVFKLIFGTLVHSVSIVADGYNNLSDAGSNIATFFGFKLANKHPDAEHPYGHGRFEYITGLGISFLIILVGLMSLKDAVLKLFNPEAVKFSVPALIALIFSVLVKIWMGYFNRKAGKEINSTALEAAAQDSMNDVMATSATIVALVASLITDLPVDSLIGAAVSVVVVISGISIAKSTIDPLLGIKPDPETIKEIENYLMSYDCVMGIHDLMMHDYGPGRRYLTVHCEVDASIDMMTTHDEIDNIERAMMEKFHILTTIHMDPIDIHDTLTNELRDKVTRIVETIDSSLSIHDFRIVRGPTHTNLVFDVLMKDDKYSKKELNKLITSKVKEMNTTYYCVINFEYSFV</sequence>
<keyword evidence="5 7" id="KW-1133">Transmembrane helix</keyword>
<dbReference type="Pfam" id="PF01545">
    <property type="entry name" value="Cation_efflux"/>
    <property type="match status" value="1"/>
</dbReference>
<comment type="subcellular location">
    <subcellularLocation>
        <location evidence="1">Membrane</location>
        <topology evidence="1">Multi-pass membrane protein</topology>
    </subcellularLocation>
</comment>
<dbReference type="InterPro" id="IPR027470">
    <property type="entry name" value="Cation_efflux_CTD"/>
</dbReference>
<dbReference type="Proteomes" id="UP001197492">
    <property type="component" value="Unassembled WGS sequence"/>
</dbReference>
<accession>A0AAW4MQE2</accession>
<evidence type="ECO:0000256" key="5">
    <source>
        <dbReference type="ARBA" id="ARBA00022989"/>
    </source>
</evidence>
<dbReference type="NCBIfam" id="TIGR01297">
    <property type="entry name" value="CDF"/>
    <property type="match status" value="1"/>
</dbReference>
<dbReference type="InterPro" id="IPR050291">
    <property type="entry name" value="CDF_Transporter"/>
</dbReference>
<evidence type="ECO:0000256" key="3">
    <source>
        <dbReference type="ARBA" id="ARBA00022448"/>
    </source>
</evidence>
<dbReference type="Pfam" id="PF16916">
    <property type="entry name" value="ZT_dimer"/>
    <property type="match status" value="1"/>
</dbReference>
<dbReference type="EMBL" id="JAHOEF010000016">
    <property type="protein sequence ID" value="MBV3382355.1"/>
    <property type="molecule type" value="Genomic_DNA"/>
</dbReference>
<keyword evidence="13" id="KW-1185">Reference proteome</keyword>
<dbReference type="GO" id="GO:0008324">
    <property type="term" value="F:monoatomic cation transmembrane transporter activity"/>
    <property type="evidence" value="ECO:0007669"/>
    <property type="project" value="InterPro"/>
</dbReference>
<evidence type="ECO:0000259" key="9">
    <source>
        <dbReference type="Pfam" id="PF16916"/>
    </source>
</evidence>
<evidence type="ECO:0000259" key="8">
    <source>
        <dbReference type="Pfam" id="PF01545"/>
    </source>
</evidence>
<feature type="transmembrane region" description="Helical" evidence="7">
    <location>
        <begin position="130"/>
        <end position="151"/>
    </location>
</feature>
<evidence type="ECO:0000313" key="10">
    <source>
        <dbReference type="EMBL" id="MBV3382355.1"/>
    </source>
</evidence>
<feature type="transmembrane region" description="Helical" evidence="7">
    <location>
        <begin position="97"/>
        <end position="115"/>
    </location>
</feature>
<evidence type="ECO:0000256" key="6">
    <source>
        <dbReference type="ARBA" id="ARBA00023136"/>
    </source>
</evidence>
<dbReference type="EMBL" id="JAHOEL010000018">
    <property type="protein sequence ID" value="MBV3392445.1"/>
    <property type="molecule type" value="Genomic_DNA"/>
</dbReference>
<dbReference type="PANTHER" id="PTHR43840:SF50">
    <property type="entry name" value="MANGANESE EFFLUX SYSTEM PROTEIN MNES"/>
    <property type="match status" value="1"/>
</dbReference>
<dbReference type="RefSeq" id="WP_217747317.1">
    <property type="nucleotide sequence ID" value="NZ_JAHOEB010000018.1"/>
</dbReference>
<evidence type="ECO:0000256" key="7">
    <source>
        <dbReference type="SAM" id="Phobius"/>
    </source>
</evidence>
<keyword evidence="3" id="KW-0813">Transport</keyword>
<feature type="domain" description="Cation efflux protein cytoplasmic" evidence="9">
    <location>
        <begin position="227"/>
        <end position="303"/>
    </location>
</feature>
<evidence type="ECO:0000256" key="2">
    <source>
        <dbReference type="ARBA" id="ARBA00008114"/>
    </source>
</evidence>
<gene>
    <name evidence="10" type="ORF">KSV97_03725</name>
    <name evidence="11" type="ORF">KSW06_04070</name>
</gene>
<evidence type="ECO:0000313" key="11">
    <source>
        <dbReference type="EMBL" id="MBV3392445.1"/>
    </source>
</evidence>
<evidence type="ECO:0000313" key="13">
    <source>
        <dbReference type="Proteomes" id="UP001197492"/>
    </source>
</evidence>
<evidence type="ECO:0000313" key="12">
    <source>
        <dbReference type="Proteomes" id="UP001196408"/>
    </source>
</evidence>
<evidence type="ECO:0000256" key="1">
    <source>
        <dbReference type="ARBA" id="ARBA00004141"/>
    </source>
</evidence>
<reference evidence="10 13" key="1">
    <citation type="submission" date="2021-06" db="EMBL/GenBank/DDBJ databases">
        <title>Collection of gut derived symbiotic bacterial strains cultured from healthy donors.</title>
        <authorList>
            <person name="Lin H."/>
            <person name="Littmann E."/>
            <person name="Pamer E.G."/>
        </authorList>
    </citation>
    <scope>NUCLEOTIDE SEQUENCE</scope>
    <source>
        <strain evidence="11 13">MSK.21.70</strain>
        <strain evidence="10">MSK.21.82</strain>
    </source>
</reference>
<comment type="similarity">
    <text evidence="2">Belongs to the cation diffusion facilitator (CDF) transporter (TC 2.A.4) family.</text>
</comment>
<dbReference type="AlphaFoldDB" id="A0AAW4MQE2"/>
<organism evidence="10 12">
    <name type="scientific">Catenibacterium mitsuokai</name>
    <dbReference type="NCBI Taxonomy" id="100886"/>
    <lineage>
        <taxon>Bacteria</taxon>
        <taxon>Bacillati</taxon>
        <taxon>Bacillota</taxon>
        <taxon>Erysipelotrichia</taxon>
        <taxon>Erysipelotrichales</taxon>
        <taxon>Coprobacillaceae</taxon>
        <taxon>Catenibacterium</taxon>
    </lineage>
</organism>
<dbReference type="GO" id="GO:0016020">
    <property type="term" value="C:membrane"/>
    <property type="evidence" value="ECO:0007669"/>
    <property type="project" value="UniProtKB-SubCell"/>
</dbReference>
<comment type="caution">
    <text evidence="10">The sequence shown here is derived from an EMBL/GenBank/DDBJ whole genome shotgun (WGS) entry which is preliminary data.</text>
</comment>
<protein>
    <submittedName>
        <fullName evidence="10">Cation diffusion facilitator family transporter</fullName>
    </submittedName>
</protein>
<keyword evidence="4 7" id="KW-0812">Transmembrane</keyword>
<feature type="transmembrane region" description="Helical" evidence="7">
    <location>
        <begin position="25"/>
        <end position="47"/>
    </location>
</feature>
<dbReference type="InterPro" id="IPR058533">
    <property type="entry name" value="Cation_efflux_TM"/>
</dbReference>
<dbReference type="Proteomes" id="UP001196408">
    <property type="component" value="Unassembled WGS sequence"/>
</dbReference>
<dbReference type="InterPro" id="IPR002524">
    <property type="entry name" value="Cation_efflux"/>
</dbReference>
<name>A0AAW4MQE2_9FIRM</name>
<keyword evidence="6 7" id="KW-0472">Membrane</keyword>
<proteinExistence type="inferred from homology"/>
<dbReference type="FunFam" id="1.20.1510.10:FF:000006">
    <property type="entry name" value="Divalent cation efflux transporter"/>
    <property type="match status" value="1"/>
</dbReference>
<feature type="domain" description="Cation efflux protein transmembrane" evidence="8">
    <location>
        <begin position="31"/>
        <end position="223"/>
    </location>
</feature>